<dbReference type="SUPFAM" id="SSF69593">
    <property type="entry name" value="Glycerol-3-phosphate (1)-acyltransferase"/>
    <property type="match status" value="1"/>
</dbReference>
<dbReference type="InterPro" id="IPR045252">
    <property type="entry name" value="LPCAT1-like"/>
</dbReference>
<evidence type="ECO:0000313" key="18">
    <source>
        <dbReference type="Ensembl" id="ENSNNAP00000028740.1"/>
    </source>
</evidence>
<dbReference type="CDD" id="cd07991">
    <property type="entry name" value="LPLAT_LPCAT1-like"/>
    <property type="match status" value="1"/>
</dbReference>
<dbReference type="CDD" id="cd00051">
    <property type="entry name" value="EFh"/>
    <property type="match status" value="1"/>
</dbReference>
<evidence type="ECO:0000313" key="19">
    <source>
        <dbReference type="Proteomes" id="UP000694559"/>
    </source>
</evidence>
<feature type="transmembrane region" description="Helical" evidence="16">
    <location>
        <begin position="71"/>
        <end position="99"/>
    </location>
</feature>
<dbReference type="Pfam" id="PF13833">
    <property type="entry name" value="EF-hand_8"/>
    <property type="match status" value="1"/>
</dbReference>
<dbReference type="Ensembl" id="ENSNNAT00000030120.1">
    <property type="protein sequence ID" value="ENSNNAP00000028740.1"/>
    <property type="gene ID" value="ENSNNAG00000018456.1"/>
</dbReference>
<proteinExistence type="inferred from homology"/>
<dbReference type="Proteomes" id="UP000694559">
    <property type="component" value="Unplaced"/>
</dbReference>
<name>A0A8C6YGY2_NAJNA</name>
<dbReference type="InterPro" id="IPR002123">
    <property type="entry name" value="Plipid/glycerol_acylTrfase"/>
</dbReference>
<dbReference type="InterPro" id="IPR002048">
    <property type="entry name" value="EF_hand_dom"/>
</dbReference>
<dbReference type="GO" id="GO:0047184">
    <property type="term" value="F:1-acylglycerophosphocholine O-acyltransferase activity"/>
    <property type="evidence" value="ECO:0007669"/>
    <property type="project" value="UniProtKB-ARBA"/>
</dbReference>
<keyword evidence="5" id="KW-0808">Transferase</keyword>
<evidence type="ECO:0000256" key="5">
    <source>
        <dbReference type="ARBA" id="ARBA00022679"/>
    </source>
</evidence>
<evidence type="ECO:0000256" key="2">
    <source>
        <dbReference type="ARBA" id="ARBA00005074"/>
    </source>
</evidence>
<keyword evidence="11 16" id="KW-0472">Membrane</keyword>
<evidence type="ECO:0000256" key="16">
    <source>
        <dbReference type="SAM" id="Phobius"/>
    </source>
</evidence>
<dbReference type="PROSITE" id="PS50222">
    <property type="entry name" value="EF_HAND_2"/>
    <property type="match status" value="1"/>
</dbReference>
<comment type="pathway">
    <text evidence="2">Lipid metabolism; phospholipid metabolism.</text>
</comment>
<dbReference type="GO" id="GO:0016020">
    <property type="term" value="C:membrane"/>
    <property type="evidence" value="ECO:0007669"/>
    <property type="project" value="UniProtKB-SubCell"/>
</dbReference>
<evidence type="ECO:0000256" key="7">
    <source>
        <dbReference type="ARBA" id="ARBA00022723"/>
    </source>
</evidence>
<keyword evidence="6 16" id="KW-0812">Transmembrane</keyword>
<comment type="similarity">
    <text evidence="3">Belongs to the 1-acyl-sn-glycerol-3-phosphate acyltransferase family.</text>
</comment>
<keyword evidence="14" id="KW-0012">Acyltransferase</keyword>
<protein>
    <submittedName>
        <fullName evidence="18">Lysophosphatidylcholine acyltransferase 2</fullName>
    </submittedName>
</protein>
<keyword evidence="7" id="KW-0479">Metal-binding</keyword>
<evidence type="ECO:0000256" key="15">
    <source>
        <dbReference type="ARBA" id="ARBA00025707"/>
    </source>
</evidence>
<dbReference type="PROSITE" id="PS00018">
    <property type="entry name" value="EF_HAND_1"/>
    <property type="match status" value="1"/>
</dbReference>
<keyword evidence="12" id="KW-0594">Phospholipid biosynthesis</keyword>
<dbReference type="UniPathway" id="UPA00085"/>
<dbReference type="SMART" id="SM00563">
    <property type="entry name" value="PlsC"/>
    <property type="match status" value="1"/>
</dbReference>
<comment type="pathway">
    <text evidence="15">Phospholipid metabolism.</text>
</comment>
<dbReference type="GO" id="GO:0008654">
    <property type="term" value="P:phospholipid biosynthetic process"/>
    <property type="evidence" value="ECO:0007669"/>
    <property type="project" value="UniProtKB-KW"/>
</dbReference>
<evidence type="ECO:0000256" key="13">
    <source>
        <dbReference type="ARBA" id="ARBA00023264"/>
    </source>
</evidence>
<keyword evidence="9 16" id="KW-1133">Transmembrane helix</keyword>
<dbReference type="InterPro" id="IPR018247">
    <property type="entry name" value="EF_Hand_1_Ca_BS"/>
</dbReference>
<keyword evidence="13" id="KW-1208">Phospholipid metabolism</keyword>
<organism evidence="18 19">
    <name type="scientific">Naja naja</name>
    <name type="common">Indian cobra</name>
    <dbReference type="NCBI Taxonomy" id="35670"/>
    <lineage>
        <taxon>Eukaryota</taxon>
        <taxon>Metazoa</taxon>
        <taxon>Chordata</taxon>
        <taxon>Craniata</taxon>
        <taxon>Vertebrata</taxon>
        <taxon>Euteleostomi</taxon>
        <taxon>Lepidosauria</taxon>
        <taxon>Squamata</taxon>
        <taxon>Bifurcata</taxon>
        <taxon>Unidentata</taxon>
        <taxon>Episquamata</taxon>
        <taxon>Toxicofera</taxon>
        <taxon>Serpentes</taxon>
        <taxon>Colubroidea</taxon>
        <taxon>Elapidae</taxon>
        <taxon>Elapinae</taxon>
        <taxon>Naja</taxon>
    </lineage>
</organism>
<dbReference type="AlphaFoldDB" id="A0A8C6YGY2"/>
<keyword evidence="10" id="KW-0443">Lipid metabolism</keyword>
<evidence type="ECO:0000256" key="4">
    <source>
        <dbReference type="ARBA" id="ARBA00022516"/>
    </source>
</evidence>
<accession>A0A8C6YGY2</accession>
<evidence type="ECO:0000256" key="9">
    <source>
        <dbReference type="ARBA" id="ARBA00022989"/>
    </source>
</evidence>
<evidence type="ECO:0000256" key="6">
    <source>
        <dbReference type="ARBA" id="ARBA00022692"/>
    </source>
</evidence>
<sequence>MSLCTEAAAVATLESALPAGDMGKLPSAAPPEQQQQEQRLFLLPRQRSLASPLVLNPFVQETSLGAKEKTWVFFLGLILLPLRVAFILFILLLAWPFVLLATSCTTEKGSAPLRGWKRTISHIGLLIFGRALFFAMGFQIKVKGKVASPQEAPILVVAPHSSFFDSIVCAVAGLPSVVSKEENVWVPIFGRFIDALQPVLVSRNDPDSRKHTIQEITKRATSEEPWPQVMIFPEGTCTNRSCLITFKQGAFIPGVPVQPVVIRYPNKLDTVTWTWQGYSFKQALVLTLCQVFTKIEVEFLPVHAPSEAEKKDPVLFANRVRNQMASVLDVPVTDHTYEDCRLMISAGQLTLPMEAGLVEFTKISKKLNLKWDSIREQLDQFARIASTSKGGRIGIEEFANYLKLPVSDVLQELFTLFDRLFDIDEDGSITEDEFALIIRSSLGLPDLDVSSLFKEIDADKSNKLSYEEFKDFAEKHPEYAKLFTTYLELQRCQLLTEADFTSGEATPTTPSCLFSYETTPVPRNKVCPLVTEDEHSNISDKKED</sequence>
<dbReference type="SMART" id="SM00054">
    <property type="entry name" value="EFh"/>
    <property type="match status" value="2"/>
</dbReference>
<keyword evidence="4" id="KW-0444">Lipid biosynthesis</keyword>
<dbReference type="PANTHER" id="PTHR23063:SF21">
    <property type="entry name" value="LYSOPHOSPHATIDYLCHOLINE ACYLTRANSFERASE 2"/>
    <property type="match status" value="1"/>
</dbReference>
<evidence type="ECO:0000256" key="8">
    <source>
        <dbReference type="ARBA" id="ARBA00022837"/>
    </source>
</evidence>
<evidence type="ECO:0000256" key="14">
    <source>
        <dbReference type="ARBA" id="ARBA00023315"/>
    </source>
</evidence>
<dbReference type="GO" id="GO:0042171">
    <property type="term" value="F:lysophosphatidic acid acyltransferase activity"/>
    <property type="evidence" value="ECO:0007669"/>
    <property type="project" value="TreeGrafter"/>
</dbReference>
<evidence type="ECO:0000256" key="12">
    <source>
        <dbReference type="ARBA" id="ARBA00023209"/>
    </source>
</evidence>
<evidence type="ECO:0000256" key="10">
    <source>
        <dbReference type="ARBA" id="ARBA00023098"/>
    </source>
</evidence>
<keyword evidence="19" id="KW-1185">Reference proteome</keyword>
<feature type="domain" description="EF-hand" evidence="17">
    <location>
        <begin position="444"/>
        <end position="479"/>
    </location>
</feature>
<reference evidence="18" key="1">
    <citation type="submission" date="2025-08" db="UniProtKB">
        <authorList>
            <consortium name="Ensembl"/>
        </authorList>
    </citation>
    <scope>IDENTIFICATION</scope>
</reference>
<reference evidence="18" key="2">
    <citation type="submission" date="2025-09" db="UniProtKB">
        <authorList>
            <consortium name="Ensembl"/>
        </authorList>
    </citation>
    <scope>IDENTIFICATION</scope>
</reference>
<dbReference type="SUPFAM" id="SSF47473">
    <property type="entry name" value="EF-hand"/>
    <property type="match status" value="1"/>
</dbReference>
<evidence type="ECO:0000259" key="17">
    <source>
        <dbReference type="PROSITE" id="PS50222"/>
    </source>
</evidence>
<dbReference type="Gene3D" id="1.10.238.10">
    <property type="entry name" value="EF-hand"/>
    <property type="match status" value="1"/>
</dbReference>
<dbReference type="InterPro" id="IPR011992">
    <property type="entry name" value="EF-hand-dom_pair"/>
</dbReference>
<evidence type="ECO:0000256" key="11">
    <source>
        <dbReference type="ARBA" id="ARBA00023136"/>
    </source>
</evidence>
<evidence type="ECO:0000256" key="3">
    <source>
        <dbReference type="ARBA" id="ARBA00008655"/>
    </source>
</evidence>
<dbReference type="Pfam" id="PF01553">
    <property type="entry name" value="Acyltransferase"/>
    <property type="match status" value="1"/>
</dbReference>
<dbReference type="GO" id="GO:0005783">
    <property type="term" value="C:endoplasmic reticulum"/>
    <property type="evidence" value="ECO:0007669"/>
    <property type="project" value="TreeGrafter"/>
</dbReference>
<comment type="subcellular location">
    <subcellularLocation>
        <location evidence="1">Membrane</location>
    </subcellularLocation>
</comment>
<dbReference type="GeneTree" id="ENSGT01030000234574"/>
<evidence type="ECO:0000256" key="1">
    <source>
        <dbReference type="ARBA" id="ARBA00004370"/>
    </source>
</evidence>
<gene>
    <name evidence="18" type="primary">LPCAT2</name>
</gene>
<dbReference type="GO" id="GO:0005509">
    <property type="term" value="F:calcium ion binding"/>
    <property type="evidence" value="ECO:0007669"/>
    <property type="project" value="InterPro"/>
</dbReference>
<dbReference type="PANTHER" id="PTHR23063">
    <property type="entry name" value="PHOSPHOLIPID ACYLTRANSFERASE"/>
    <property type="match status" value="1"/>
</dbReference>
<keyword evidence="8" id="KW-0106">Calcium</keyword>
<dbReference type="OrthoDB" id="272512at2759"/>